<accession>A0A392SYY2</accession>
<evidence type="ECO:0000313" key="1">
    <source>
        <dbReference type="EMBL" id="MCI53627.1"/>
    </source>
</evidence>
<name>A0A392SYY2_9FABA</name>
<sequence>MDTATTGSCRRVYPYSPPVAHLNCSYHVHETMPLIFRNHLRDSELPSSRQGACVIIKRK</sequence>
<organism evidence="1 2">
    <name type="scientific">Trifolium medium</name>
    <dbReference type="NCBI Taxonomy" id="97028"/>
    <lineage>
        <taxon>Eukaryota</taxon>
        <taxon>Viridiplantae</taxon>
        <taxon>Streptophyta</taxon>
        <taxon>Embryophyta</taxon>
        <taxon>Tracheophyta</taxon>
        <taxon>Spermatophyta</taxon>
        <taxon>Magnoliopsida</taxon>
        <taxon>eudicotyledons</taxon>
        <taxon>Gunneridae</taxon>
        <taxon>Pentapetalae</taxon>
        <taxon>rosids</taxon>
        <taxon>fabids</taxon>
        <taxon>Fabales</taxon>
        <taxon>Fabaceae</taxon>
        <taxon>Papilionoideae</taxon>
        <taxon>50 kb inversion clade</taxon>
        <taxon>NPAAA clade</taxon>
        <taxon>Hologalegina</taxon>
        <taxon>IRL clade</taxon>
        <taxon>Trifolieae</taxon>
        <taxon>Trifolium</taxon>
    </lineage>
</organism>
<proteinExistence type="predicted"/>
<keyword evidence="2" id="KW-1185">Reference proteome</keyword>
<reference evidence="1 2" key="1">
    <citation type="journal article" date="2018" name="Front. Plant Sci.">
        <title>Red Clover (Trifolium pratense) and Zigzag Clover (T. medium) - A Picture of Genomic Similarities and Differences.</title>
        <authorList>
            <person name="Dluhosova J."/>
            <person name="Istvanek J."/>
            <person name="Nedelnik J."/>
            <person name="Repkova J."/>
        </authorList>
    </citation>
    <scope>NUCLEOTIDE SEQUENCE [LARGE SCALE GENOMIC DNA]</scope>
    <source>
        <strain evidence="2">cv. 10/8</strain>
        <tissue evidence="1">Leaf</tissue>
    </source>
</reference>
<dbReference type="Proteomes" id="UP000265520">
    <property type="component" value="Unassembled WGS sequence"/>
</dbReference>
<dbReference type="EMBL" id="LXQA010466361">
    <property type="protein sequence ID" value="MCI53627.1"/>
    <property type="molecule type" value="Genomic_DNA"/>
</dbReference>
<evidence type="ECO:0000313" key="2">
    <source>
        <dbReference type="Proteomes" id="UP000265520"/>
    </source>
</evidence>
<dbReference type="AlphaFoldDB" id="A0A392SYY2"/>
<feature type="non-terminal residue" evidence="1">
    <location>
        <position position="59"/>
    </location>
</feature>
<comment type="caution">
    <text evidence="1">The sequence shown here is derived from an EMBL/GenBank/DDBJ whole genome shotgun (WGS) entry which is preliminary data.</text>
</comment>
<protein>
    <submittedName>
        <fullName evidence="1">Uncharacterized protein</fullName>
    </submittedName>
</protein>